<dbReference type="SUPFAM" id="SSF52540">
    <property type="entry name" value="P-loop containing nucleoside triphosphate hydrolases"/>
    <property type="match status" value="1"/>
</dbReference>
<evidence type="ECO:0000259" key="8">
    <source>
        <dbReference type="Pfam" id="PF01656"/>
    </source>
</evidence>
<dbReference type="InterPro" id="IPR004484">
    <property type="entry name" value="CbiA/CobB_synth"/>
</dbReference>
<keyword evidence="6" id="KW-0315">Glutamine amidotransferase</keyword>
<dbReference type="GO" id="GO:0042242">
    <property type="term" value="F:cobyrinic acid a,c-diamide synthase activity"/>
    <property type="evidence" value="ECO:0007669"/>
    <property type="project" value="InterPro"/>
</dbReference>
<dbReference type="InterPro" id="IPR040807">
    <property type="entry name" value="DUF5522"/>
</dbReference>
<dbReference type="Proteomes" id="UP000243579">
    <property type="component" value="Unassembled WGS sequence"/>
</dbReference>
<dbReference type="CDD" id="cd03130">
    <property type="entry name" value="GATase1_CobB"/>
    <property type="match status" value="1"/>
</dbReference>
<dbReference type="HAMAP" id="MF_00027">
    <property type="entry name" value="CobB_CbiA"/>
    <property type="match status" value="1"/>
</dbReference>
<dbReference type="SMART" id="SM00612">
    <property type="entry name" value="Kelch"/>
    <property type="match status" value="3"/>
</dbReference>
<dbReference type="InterPro" id="IPR011698">
    <property type="entry name" value="GATase_3"/>
</dbReference>
<dbReference type="Gene3D" id="2.120.10.80">
    <property type="entry name" value="Kelch-type beta propeller"/>
    <property type="match status" value="2"/>
</dbReference>
<dbReference type="GO" id="GO:0005524">
    <property type="term" value="F:ATP binding"/>
    <property type="evidence" value="ECO:0007669"/>
    <property type="project" value="UniProtKB-KW"/>
</dbReference>
<dbReference type="EMBL" id="JNBR01000502">
    <property type="protein sequence ID" value="OQR91776.1"/>
    <property type="molecule type" value="Genomic_DNA"/>
</dbReference>
<evidence type="ECO:0000313" key="11">
    <source>
        <dbReference type="Proteomes" id="UP000243579"/>
    </source>
</evidence>
<dbReference type="InterPro" id="IPR002491">
    <property type="entry name" value="ABC_transptr_periplasmic_BD"/>
</dbReference>
<dbReference type="SUPFAM" id="SSF53807">
    <property type="entry name" value="Helical backbone' metal receptor"/>
    <property type="match status" value="1"/>
</dbReference>
<evidence type="ECO:0000256" key="1">
    <source>
        <dbReference type="ARBA" id="ARBA00001946"/>
    </source>
</evidence>
<dbReference type="Pfam" id="PF24681">
    <property type="entry name" value="Kelch_KLHDC2_KLHL20_DRC7"/>
    <property type="match status" value="1"/>
</dbReference>
<evidence type="ECO:0000256" key="4">
    <source>
        <dbReference type="ARBA" id="ARBA00022840"/>
    </source>
</evidence>
<keyword evidence="11" id="KW-1185">Reference proteome</keyword>
<dbReference type="NCBIfam" id="TIGR00379">
    <property type="entry name" value="cobB"/>
    <property type="match status" value="1"/>
</dbReference>
<keyword evidence="3" id="KW-0547">Nucleotide-binding</keyword>
<dbReference type="Gene3D" id="3.40.50.300">
    <property type="entry name" value="P-loop containing nucleotide triphosphate hydrolases"/>
    <property type="match status" value="2"/>
</dbReference>
<dbReference type="STRING" id="1202772.A0A1V9Z189"/>
<dbReference type="AlphaFoldDB" id="A0A1V9Z189"/>
<evidence type="ECO:0000259" key="7">
    <source>
        <dbReference type="Pfam" id="PF01497"/>
    </source>
</evidence>
<dbReference type="CDD" id="cd05388">
    <property type="entry name" value="CobB_N"/>
    <property type="match status" value="1"/>
</dbReference>
<dbReference type="Pfam" id="PF01497">
    <property type="entry name" value="Peripla_BP_2"/>
    <property type="match status" value="1"/>
</dbReference>
<dbReference type="InterPro" id="IPR027417">
    <property type="entry name" value="P-loop_NTPase"/>
</dbReference>
<organism evidence="10 11">
    <name type="scientific">Achlya hypogyna</name>
    <name type="common">Oomycete</name>
    <name type="synonym">Protoachlya hypogyna</name>
    <dbReference type="NCBI Taxonomy" id="1202772"/>
    <lineage>
        <taxon>Eukaryota</taxon>
        <taxon>Sar</taxon>
        <taxon>Stramenopiles</taxon>
        <taxon>Oomycota</taxon>
        <taxon>Saprolegniomycetes</taxon>
        <taxon>Saprolegniales</taxon>
        <taxon>Achlyaceae</taxon>
        <taxon>Achlya</taxon>
    </lineage>
</organism>
<gene>
    <name evidence="10" type="ORF">ACHHYP_04373</name>
</gene>
<proteinExistence type="inferred from homology"/>
<evidence type="ECO:0000256" key="5">
    <source>
        <dbReference type="ARBA" id="ARBA00022842"/>
    </source>
</evidence>
<evidence type="ECO:0000259" key="9">
    <source>
        <dbReference type="Pfam" id="PF07685"/>
    </source>
</evidence>
<sequence>MPTPAVVIAGVSSGVGKTSVAVGIMAALTKRGVRVQPFKVGPDFLDPMHHTQACGVASVNLDSFMMGRDEVLATFHRACAGADIAVIEGCMGLYDGSDGATEGGSSAEIAKWLNAPVVLVLDAWCIGRSVAAMVHGYASFDPDVVFAGVVFNKIGGDAHDRWLRDAIASSPLTAAVPVLGCLPKTVGAAVPERHLGLHMPTDGDRGHIEVLARLLEGHFDLDALQRLLVSAPPPTPPLSNAETFPALPPVRLGVAKDDAFCFYYADNLRVLAQLGCTIEFFSPLHDARVPDVHALYFGGGYPELHAAALEANAAMRLSVHAFAASGRLVYAECGGLMYLAQRLIHDGTAHAMVGVLPIDVTMTPRMTMGYCVAQVSSALAALLQLPEGTSLACQQFHFSEMTHRGEPAQVLDARGTVVGLRGIDTPAYATRMERPGAPTSPEGVVQGGTIASYCHLHFGAHREFATALIATARRSMTVASFEPSATELLGAIWDSPLPGETIVAQRSRRADKKAQLGGVSEFCDAPASLVAGTPRLTKSLITATTSEAIEAQVQAFHAQGVRDLHTIDTALLAQVSPGVVFTQDSCARCSAVDSAVAVALDAAGVSRDTAVAIQPRTVTDILATVTTIGRVVGEDARAARLHAQLQARLDAVAAIVAPLRRPRVLGLESVFPLVASGQWLPDMRQRAGGMEALTASTPGCPPRRLSWANDVAVSAPDVIVVACCGRSAVESVRDMEAHLATQEGFWDLPALRASPPRLYAVDHGVLSRPGPQVVEGIELLAAIFHPQEPWVLENLKGVNVLQYQGPRFCDPAAFAAHFRPVLLAPAEPEAAPWPAADADGPSLAAHALVAHGTEALYAVGGEDATSARSADVWRWTPKESWRRVPCSTVYGEAGVPNARSNHAAAVWRDVLMVFGGWDQPGLRPLAILELLDLRTRCWTHGSTTGAPPSPRGNPTLVVDHARGFAVLFGGWDKVTRFNDVHVLDLATWAWHDCSSEPAPAPRTDHAAVWWRDCMVVVGGSTREGPVNDVWMWHPDTRWWEQMHCTGDIPVPRTSHAVALVGDRLILSGGQSHVCGTTVFASCYALDLTTREWTALPSFPSGRCRHSAAVLGDSVYVHGGYDGHLVLSGLHSISDVQPAPTPVQATTSEKDAPAAVSWAPSRPLTLEDLRVDVTLAEELAEIDEMEVDEQDGERYRLLHRVACDRGYLQYVDPASGYTVFTSLFLKKRACCGFKCRHCPWGHKNVGKQKTEPMADLDW</sequence>
<evidence type="ECO:0000256" key="2">
    <source>
        <dbReference type="ARBA" id="ARBA00022598"/>
    </source>
</evidence>
<dbReference type="SUPFAM" id="SSF117281">
    <property type="entry name" value="Kelch motif"/>
    <property type="match status" value="1"/>
</dbReference>
<dbReference type="Pfam" id="PF01656">
    <property type="entry name" value="CbiA"/>
    <property type="match status" value="1"/>
</dbReference>
<dbReference type="InterPro" id="IPR006652">
    <property type="entry name" value="Kelch_1"/>
</dbReference>
<dbReference type="PANTHER" id="PTHR43873:SF1">
    <property type="entry name" value="COBYRINATE A,C-DIAMIDE SYNTHASE"/>
    <property type="match status" value="1"/>
</dbReference>
<dbReference type="PANTHER" id="PTHR43873">
    <property type="entry name" value="COBYRINATE A,C-DIAMIDE SYNTHASE"/>
    <property type="match status" value="1"/>
</dbReference>
<dbReference type="Pfam" id="PF17653">
    <property type="entry name" value="DUF5522"/>
    <property type="match status" value="1"/>
</dbReference>
<evidence type="ECO:0000256" key="3">
    <source>
        <dbReference type="ARBA" id="ARBA00022741"/>
    </source>
</evidence>
<feature type="domain" description="Fe/B12 periplasmic-binding" evidence="7">
    <location>
        <begin position="557"/>
        <end position="752"/>
    </location>
</feature>
<keyword evidence="4" id="KW-0067">ATP-binding</keyword>
<keyword evidence="5" id="KW-0460">Magnesium</keyword>
<feature type="domain" description="CobQ/CobB/MinD/ParA nucleotide binding" evidence="8">
    <location>
        <begin position="6"/>
        <end position="193"/>
    </location>
</feature>
<dbReference type="Gene3D" id="3.40.50.1980">
    <property type="entry name" value="Nitrogenase molybdenum iron protein domain"/>
    <property type="match status" value="2"/>
</dbReference>
<dbReference type="Gene3D" id="3.40.50.880">
    <property type="match status" value="1"/>
</dbReference>
<dbReference type="SUPFAM" id="SSF52317">
    <property type="entry name" value="Class I glutamine amidotransferase-like"/>
    <property type="match status" value="1"/>
</dbReference>
<accession>A0A1V9Z189</accession>
<keyword evidence="2" id="KW-0436">Ligase</keyword>
<feature type="domain" description="CobB/CobQ-like glutamine amidotransferase" evidence="9">
    <location>
        <begin position="252"/>
        <end position="461"/>
    </location>
</feature>
<comment type="cofactor">
    <cofactor evidence="1">
        <name>Mg(2+)</name>
        <dbReference type="ChEBI" id="CHEBI:18420"/>
    </cofactor>
</comment>
<protein>
    <submittedName>
        <fullName evidence="10">Uncharacterized protein</fullName>
    </submittedName>
</protein>
<evidence type="ECO:0000256" key="6">
    <source>
        <dbReference type="ARBA" id="ARBA00022962"/>
    </source>
</evidence>
<reference evidence="10 11" key="1">
    <citation type="journal article" date="2014" name="Genome Biol. Evol.">
        <title>The secreted proteins of Achlya hypogyna and Thraustotheca clavata identify the ancestral oomycete secretome and reveal gene acquisitions by horizontal gene transfer.</title>
        <authorList>
            <person name="Misner I."/>
            <person name="Blouin N."/>
            <person name="Leonard G."/>
            <person name="Richards T.A."/>
            <person name="Lane C.E."/>
        </authorList>
    </citation>
    <scope>NUCLEOTIDE SEQUENCE [LARGE SCALE GENOMIC DNA]</scope>
    <source>
        <strain evidence="10 11">ATCC 48635</strain>
    </source>
</reference>
<name>A0A1V9Z189_ACHHY</name>
<dbReference type="InterPro" id="IPR029062">
    <property type="entry name" value="Class_I_gatase-like"/>
</dbReference>
<comment type="caution">
    <text evidence="10">The sequence shown here is derived from an EMBL/GenBank/DDBJ whole genome shotgun (WGS) entry which is preliminary data.</text>
</comment>
<dbReference type="PROSITE" id="PS51274">
    <property type="entry name" value="GATASE_COBBQ"/>
    <property type="match status" value="1"/>
</dbReference>
<dbReference type="InterPro" id="IPR015915">
    <property type="entry name" value="Kelch-typ_b-propeller"/>
</dbReference>
<dbReference type="InterPro" id="IPR002586">
    <property type="entry name" value="CobQ/CobB/MinD/ParA_Nub-bd_dom"/>
</dbReference>
<evidence type="ECO:0000313" key="10">
    <source>
        <dbReference type="EMBL" id="OQR91776.1"/>
    </source>
</evidence>
<dbReference type="Pfam" id="PF07685">
    <property type="entry name" value="GATase_3"/>
    <property type="match status" value="1"/>
</dbReference>
<dbReference type="OrthoDB" id="549173at2759"/>
<dbReference type="NCBIfam" id="NF002204">
    <property type="entry name" value="PRK01077.1"/>
    <property type="match status" value="1"/>
</dbReference>